<evidence type="ECO:0000313" key="3">
    <source>
        <dbReference type="Proteomes" id="UP001597052"/>
    </source>
</evidence>
<proteinExistence type="predicted"/>
<gene>
    <name evidence="2" type="ORF">ACFSBW_05360</name>
</gene>
<feature type="transmembrane region" description="Helical" evidence="1">
    <location>
        <begin position="115"/>
        <end position="139"/>
    </location>
</feature>
<accession>A0ABD6D5D1</accession>
<dbReference type="Pfam" id="PF24417">
    <property type="entry name" value="DUF7549"/>
    <property type="match status" value="1"/>
</dbReference>
<dbReference type="EMBL" id="JBHUDM010000001">
    <property type="protein sequence ID" value="MFD1641302.1"/>
    <property type="molecule type" value="Genomic_DNA"/>
</dbReference>
<feature type="transmembrane region" description="Helical" evidence="1">
    <location>
        <begin position="145"/>
        <end position="162"/>
    </location>
</feature>
<keyword evidence="3" id="KW-1185">Reference proteome</keyword>
<keyword evidence="1" id="KW-0472">Membrane</keyword>
<dbReference type="AlphaFoldDB" id="A0ABD6D5D1"/>
<organism evidence="2 3">
    <name type="scientific">Halohasta litorea</name>
    <dbReference type="NCBI Taxonomy" id="869891"/>
    <lineage>
        <taxon>Archaea</taxon>
        <taxon>Methanobacteriati</taxon>
        <taxon>Methanobacteriota</taxon>
        <taxon>Stenosarchaea group</taxon>
        <taxon>Halobacteria</taxon>
        <taxon>Halobacteriales</taxon>
        <taxon>Haloferacaceae</taxon>
        <taxon>Halohasta</taxon>
    </lineage>
</organism>
<dbReference type="InterPro" id="IPR055971">
    <property type="entry name" value="DUF7549"/>
</dbReference>
<protein>
    <recommendedName>
        <fullName evidence="4">TIGR04206 family protein</fullName>
    </recommendedName>
</protein>
<evidence type="ECO:0000256" key="1">
    <source>
        <dbReference type="SAM" id="Phobius"/>
    </source>
</evidence>
<dbReference type="RefSeq" id="WP_256395003.1">
    <property type="nucleotide sequence ID" value="NZ_JANHDJ010000001.1"/>
</dbReference>
<name>A0ABD6D5D1_9EURY</name>
<keyword evidence="1" id="KW-0812">Transmembrane</keyword>
<dbReference type="Proteomes" id="UP001597052">
    <property type="component" value="Unassembled WGS sequence"/>
</dbReference>
<evidence type="ECO:0008006" key="4">
    <source>
        <dbReference type="Google" id="ProtNLM"/>
    </source>
</evidence>
<comment type="caution">
    <text evidence="2">The sequence shown here is derived from an EMBL/GenBank/DDBJ whole genome shotgun (WGS) entry which is preliminary data.</text>
</comment>
<reference evidence="2 3" key="1">
    <citation type="journal article" date="2019" name="Int. J. Syst. Evol. Microbiol.">
        <title>The Global Catalogue of Microorganisms (GCM) 10K type strain sequencing project: providing services to taxonomists for standard genome sequencing and annotation.</title>
        <authorList>
            <consortium name="The Broad Institute Genomics Platform"/>
            <consortium name="The Broad Institute Genome Sequencing Center for Infectious Disease"/>
            <person name="Wu L."/>
            <person name="Ma J."/>
        </authorList>
    </citation>
    <scope>NUCLEOTIDE SEQUENCE [LARGE SCALE GENOMIC DNA]</scope>
    <source>
        <strain evidence="2 3">CGMCC 1.10593</strain>
    </source>
</reference>
<sequence>MVWIQREHAAGLAVLSAWLGALLPWNVTYSTNGGPWVVFVRFPLFEFQYTSGFGPGVDGGALRTVLGAIALQSGQGLETATVVWGGGGAVMLAALGLSVVYYADRSLLEAASVHPVRLMGGLLGVAALLFAVATVFVWTGGFGGTPIPIGVLLLGLLAWVLLRVELTDRPNDTTASEKDAVDQS</sequence>
<evidence type="ECO:0000313" key="2">
    <source>
        <dbReference type="EMBL" id="MFD1641302.1"/>
    </source>
</evidence>
<feature type="transmembrane region" description="Helical" evidence="1">
    <location>
        <begin position="82"/>
        <end position="103"/>
    </location>
</feature>
<keyword evidence="1" id="KW-1133">Transmembrane helix</keyword>